<reference evidence="2 3" key="2">
    <citation type="submission" date="2018-11" db="EMBL/GenBank/DDBJ databases">
        <authorList>
            <consortium name="Pathogen Informatics"/>
        </authorList>
    </citation>
    <scope>NUCLEOTIDE SEQUENCE [LARGE SCALE GENOMIC DNA]</scope>
</reference>
<evidence type="ECO:0000256" key="1">
    <source>
        <dbReference type="SAM" id="MobiDB-lite"/>
    </source>
</evidence>
<reference evidence="4" key="1">
    <citation type="submission" date="2016-06" db="UniProtKB">
        <authorList>
            <consortium name="WormBaseParasite"/>
        </authorList>
    </citation>
    <scope>IDENTIFICATION</scope>
</reference>
<name>A0A183CYS8_9BILA</name>
<evidence type="ECO:0000313" key="2">
    <source>
        <dbReference type="EMBL" id="VDK30551.1"/>
    </source>
</evidence>
<feature type="region of interest" description="Disordered" evidence="1">
    <location>
        <begin position="323"/>
        <end position="350"/>
    </location>
</feature>
<organism evidence="4">
    <name type="scientific">Gongylonema pulchrum</name>
    <dbReference type="NCBI Taxonomy" id="637853"/>
    <lineage>
        <taxon>Eukaryota</taxon>
        <taxon>Metazoa</taxon>
        <taxon>Ecdysozoa</taxon>
        <taxon>Nematoda</taxon>
        <taxon>Chromadorea</taxon>
        <taxon>Rhabditida</taxon>
        <taxon>Spirurina</taxon>
        <taxon>Spiruromorpha</taxon>
        <taxon>Spiruroidea</taxon>
        <taxon>Gongylonematidae</taxon>
        <taxon>Gongylonema</taxon>
    </lineage>
</organism>
<feature type="region of interest" description="Disordered" evidence="1">
    <location>
        <begin position="102"/>
        <end position="131"/>
    </location>
</feature>
<gene>
    <name evidence="2" type="ORF">GPUH_LOCUS1619</name>
</gene>
<keyword evidence="3" id="KW-1185">Reference proteome</keyword>
<feature type="compositionally biased region" description="Polar residues" evidence="1">
    <location>
        <begin position="226"/>
        <end position="235"/>
    </location>
</feature>
<accession>A0A183CYS8</accession>
<sequence length="460" mass="50581">MLPGEVPLTPSFGTATARPLNGVSTASAAAGRCSESVQTDDEQSVQQEADTSGAASEAPQEPDISAPGDIAKNGKNGTSTTTVIASSDAELKRCASTFQPAHSALRKTQSEHGGRLLAAPQVAGREKTPPTAEELRMALKEVSSMKLPTKPLTEKQKKKLLSASCEHLHTKEDDSRNIRKTDGSIGKLLATSAAPSRSELHRKLSSISEKSAEWASGGDELPLAPSSISCPTTTRISKDQKQLPRTLQKYRDGVYGTRRHIFDELRAPFTGKYARAQNWTSEAQNRTPPSLTSSTATLRRNVKAAEEDWDELGSATRIRPTKQRTGAAGLRHRPISEVDTRPPWDSSPLKEGELDRIAPLLPFFPRQHQQRKWLSASNLDRTRDRAYAQEDEQRRRQSDWNLHEATSRPQTTRISRLAQPRQPVAHARPTPASTSGVVWTPNGTLDKTRPIKEQLWWSAH</sequence>
<dbReference type="WBParaSite" id="GPUH_0000162301-mRNA-1">
    <property type="protein sequence ID" value="GPUH_0000162301-mRNA-1"/>
    <property type="gene ID" value="GPUH_0000162301"/>
</dbReference>
<dbReference type="OrthoDB" id="5876175at2759"/>
<evidence type="ECO:0000313" key="3">
    <source>
        <dbReference type="Proteomes" id="UP000271098"/>
    </source>
</evidence>
<feature type="region of interest" description="Disordered" evidence="1">
    <location>
        <begin position="1"/>
        <end position="84"/>
    </location>
</feature>
<feature type="compositionally biased region" description="Polar residues" evidence="1">
    <location>
        <begin position="75"/>
        <end position="84"/>
    </location>
</feature>
<feature type="compositionally biased region" description="Basic and acidic residues" evidence="1">
    <location>
        <begin position="387"/>
        <end position="406"/>
    </location>
</feature>
<dbReference type="AlphaFoldDB" id="A0A183CYS8"/>
<protein>
    <submittedName>
        <fullName evidence="2 4">Uncharacterized protein</fullName>
    </submittedName>
</protein>
<feature type="region of interest" description="Disordered" evidence="1">
    <location>
        <begin position="387"/>
        <end position="445"/>
    </location>
</feature>
<feature type="compositionally biased region" description="Basic and acidic residues" evidence="1">
    <location>
        <begin position="334"/>
        <end position="350"/>
    </location>
</feature>
<proteinExistence type="predicted"/>
<feature type="compositionally biased region" description="Polar residues" evidence="1">
    <location>
        <begin position="44"/>
        <end position="54"/>
    </location>
</feature>
<dbReference type="EMBL" id="UYRT01002049">
    <property type="protein sequence ID" value="VDK30551.1"/>
    <property type="molecule type" value="Genomic_DNA"/>
</dbReference>
<dbReference type="Proteomes" id="UP000271098">
    <property type="component" value="Unassembled WGS sequence"/>
</dbReference>
<feature type="region of interest" description="Disordered" evidence="1">
    <location>
        <begin position="194"/>
        <end position="241"/>
    </location>
</feature>
<feature type="compositionally biased region" description="Polar residues" evidence="1">
    <location>
        <begin position="431"/>
        <end position="445"/>
    </location>
</feature>
<evidence type="ECO:0000313" key="4">
    <source>
        <dbReference type="WBParaSite" id="GPUH_0000162301-mRNA-1"/>
    </source>
</evidence>